<evidence type="ECO:0000259" key="9">
    <source>
        <dbReference type="Pfam" id="PF01694"/>
    </source>
</evidence>
<reference evidence="10 11" key="1">
    <citation type="submission" date="2020-06" db="EMBL/GenBank/DDBJ databases">
        <title>Oricola thermophila sp. nov. isolated from a tidal sediments.</title>
        <authorList>
            <person name="Kwon K.K."/>
            <person name="Yang S.-H."/>
            <person name="Park M.-J."/>
        </authorList>
    </citation>
    <scope>NUCLEOTIDE SEQUENCE [LARGE SCALE GENOMIC DNA]</scope>
    <source>
        <strain evidence="10 11">MEBiC13590</strain>
    </source>
</reference>
<dbReference type="PANTHER" id="PTHR43066:SF26">
    <property type="entry name" value="RHOMBOID PROTEASE GLPG"/>
    <property type="match status" value="1"/>
</dbReference>
<dbReference type="GO" id="GO:0006508">
    <property type="term" value="P:proteolysis"/>
    <property type="evidence" value="ECO:0007669"/>
    <property type="project" value="UniProtKB-KW"/>
</dbReference>
<protein>
    <submittedName>
        <fullName evidence="10">Rhomboid family intramembrane serine protease</fullName>
    </submittedName>
</protein>
<evidence type="ECO:0000256" key="4">
    <source>
        <dbReference type="ARBA" id="ARBA00022692"/>
    </source>
</evidence>
<evidence type="ECO:0000256" key="8">
    <source>
        <dbReference type="SAM" id="Phobius"/>
    </source>
</evidence>
<keyword evidence="4 8" id="KW-0812">Transmembrane</keyword>
<name>A0A6N1VGG2_9HYPH</name>
<evidence type="ECO:0000256" key="5">
    <source>
        <dbReference type="ARBA" id="ARBA00022989"/>
    </source>
</evidence>
<dbReference type="GO" id="GO:0004252">
    <property type="term" value="F:serine-type endopeptidase activity"/>
    <property type="evidence" value="ECO:0007669"/>
    <property type="project" value="InterPro"/>
</dbReference>
<feature type="region of interest" description="Disordered" evidence="7">
    <location>
        <begin position="1"/>
        <end position="23"/>
    </location>
</feature>
<feature type="domain" description="Peptidase S54 rhomboid" evidence="9">
    <location>
        <begin position="86"/>
        <end position="238"/>
    </location>
</feature>
<dbReference type="AlphaFoldDB" id="A0A6N1VGG2"/>
<feature type="transmembrane region" description="Helical" evidence="8">
    <location>
        <begin position="194"/>
        <end position="215"/>
    </location>
</feature>
<gene>
    <name evidence="10" type="ORF">HTY61_06195</name>
</gene>
<feature type="transmembrane region" description="Helical" evidence="8">
    <location>
        <begin position="28"/>
        <end position="47"/>
    </location>
</feature>
<feature type="transmembrane region" description="Helical" evidence="8">
    <location>
        <begin position="221"/>
        <end position="240"/>
    </location>
</feature>
<dbReference type="Proteomes" id="UP000509367">
    <property type="component" value="Chromosome"/>
</dbReference>
<keyword evidence="10" id="KW-0645">Protease</keyword>
<keyword evidence="2" id="KW-1003">Cell membrane</keyword>
<evidence type="ECO:0000256" key="6">
    <source>
        <dbReference type="ARBA" id="ARBA00023136"/>
    </source>
</evidence>
<dbReference type="EMBL" id="CP054836">
    <property type="protein sequence ID" value="QKV18077.1"/>
    <property type="molecule type" value="Genomic_DNA"/>
</dbReference>
<keyword evidence="6 8" id="KW-0472">Membrane</keyword>
<evidence type="ECO:0000313" key="10">
    <source>
        <dbReference type="EMBL" id="QKV18077.1"/>
    </source>
</evidence>
<evidence type="ECO:0000313" key="11">
    <source>
        <dbReference type="Proteomes" id="UP000509367"/>
    </source>
</evidence>
<sequence length="253" mass="27189">MTVPRQPRTNTDETHVPARPPAGGPPMFNVHGAIVCLSLLCIGIHVLRTNFLTPEADLRLVVDAAFFPIRYLPEVFTIDIPTVFSPVTYAFLHGDWTHLAINIVWLAVFGSPLAYRIGWVRSIAFWIVTAALAAATHLAIYFGDPVPVIGASGAVSGFMGAAARFGLRADRRNPRRGFVGPLLSVGNAFRVRGVIPFLLVWIGMNVAIGFGVLGLHEGDSVAWEAHIGGLVAGFFLIPVFDRPDGGVVRADAS</sequence>
<keyword evidence="5 8" id="KW-1133">Transmembrane helix</keyword>
<organism evidence="10 11">
    <name type="scientific">Oricola thermophila</name>
    <dbReference type="NCBI Taxonomy" id="2742145"/>
    <lineage>
        <taxon>Bacteria</taxon>
        <taxon>Pseudomonadati</taxon>
        <taxon>Pseudomonadota</taxon>
        <taxon>Alphaproteobacteria</taxon>
        <taxon>Hyphomicrobiales</taxon>
        <taxon>Ahrensiaceae</taxon>
        <taxon>Oricola</taxon>
    </lineage>
</organism>
<dbReference type="PANTHER" id="PTHR43066">
    <property type="entry name" value="RHOMBOID-RELATED PROTEIN"/>
    <property type="match status" value="1"/>
</dbReference>
<evidence type="ECO:0000256" key="2">
    <source>
        <dbReference type="ARBA" id="ARBA00022475"/>
    </source>
</evidence>
<comment type="subcellular location">
    <subcellularLocation>
        <location evidence="1">Membrane</location>
        <topology evidence="1">Multi-pass membrane protein</topology>
    </subcellularLocation>
</comment>
<keyword evidence="3" id="KW-0997">Cell inner membrane</keyword>
<dbReference type="InterPro" id="IPR022764">
    <property type="entry name" value="Peptidase_S54_rhomboid_dom"/>
</dbReference>
<dbReference type="KEGG" id="orm:HTY61_06195"/>
<keyword evidence="11" id="KW-1185">Reference proteome</keyword>
<accession>A0A6N1VGG2</accession>
<evidence type="ECO:0000256" key="1">
    <source>
        <dbReference type="ARBA" id="ARBA00004141"/>
    </source>
</evidence>
<feature type="transmembrane region" description="Helical" evidence="8">
    <location>
        <begin position="148"/>
        <end position="167"/>
    </location>
</feature>
<dbReference type="InterPro" id="IPR035952">
    <property type="entry name" value="Rhomboid-like_sf"/>
</dbReference>
<evidence type="ECO:0000256" key="3">
    <source>
        <dbReference type="ARBA" id="ARBA00022519"/>
    </source>
</evidence>
<feature type="transmembrane region" description="Helical" evidence="8">
    <location>
        <begin position="96"/>
        <end position="115"/>
    </location>
</feature>
<keyword evidence="10" id="KW-0378">Hydrolase</keyword>
<dbReference type="Pfam" id="PF01694">
    <property type="entry name" value="Rhomboid"/>
    <property type="match status" value="1"/>
</dbReference>
<dbReference type="SUPFAM" id="SSF144091">
    <property type="entry name" value="Rhomboid-like"/>
    <property type="match status" value="1"/>
</dbReference>
<dbReference type="GO" id="GO:0016020">
    <property type="term" value="C:membrane"/>
    <property type="evidence" value="ECO:0007669"/>
    <property type="project" value="UniProtKB-SubCell"/>
</dbReference>
<evidence type="ECO:0000256" key="7">
    <source>
        <dbReference type="SAM" id="MobiDB-lite"/>
    </source>
</evidence>
<proteinExistence type="predicted"/>
<feature type="transmembrane region" description="Helical" evidence="8">
    <location>
        <begin position="122"/>
        <end position="142"/>
    </location>
</feature>
<dbReference type="Gene3D" id="1.20.1540.10">
    <property type="entry name" value="Rhomboid-like"/>
    <property type="match status" value="1"/>
</dbReference>